<dbReference type="InterPro" id="IPR017030">
    <property type="entry name" value="Vir_effector_SfrC"/>
</dbReference>
<feature type="coiled-coil region" evidence="1">
    <location>
        <begin position="579"/>
        <end position="606"/>
    </location>
</feature>
<dbReference type="Proteomes" id="UP000185678">
    <property type="component" value="Unassembled WGS sequence"/>
</dbReference>
<sequence length="903" mass="99033">MSKTPEFLSQRCQSIHAGAGQAIAWVNDVRGGAQRLDRDADGLIERLRRQRNLARRLAQASLRPMSVGFFGLSQAGKSYLISSLARGTNGHLETLLDGELLDFIDHINPPGGGKEATGLVTRFTRQPSRTTPGYPVQLSLLNEADVIKILGNSFFLDFDREKVNFDLTPEQITDRLRTLEPRRQPAATGGMSEDDVVDLADYFERRFRKSNEGLAGVFWPAATALAPYLLPQDRASLFALVWGDLPEFTDCYATLRTALASLSFASDVHAPTSALVERENGAYTQANSIMNVDAVRARFGSDSAAQVGVLPVQEGQPLAEVRLQRSFLAALTKEMVFPLAETPRVSLLEQVDLLDFPGYRGRMGLTGIAEAAIKDKGANPIGTLFLRGKVSYLFERYTDDQEMNVLVLCNPSDKQIEITALGPVLDSWVDATQGATPAERAQRNPGLLWALTMFDKRLQDSMGQNDSNLDLKWSGMMELALLERFGQAQWVREWSKGRAFDNLFLVRKPGMSKGIFDMDDDREGPVREDIRDDLSRMRSTFIANELVQKHVHDPAPTWDAMIGQDDGGMSRIVSHLQTVANVQTKLDRIAEQIAHLQRELVEVQLGSYYRADGADEVARKNRIADLVLTALRTRSSLFGEILRLLQPSTEHLRALYLNAESTTPETTDSPAAAPVAAAAPAEGGLFSLDIFAPPPAATPAAPAAPAAPAVNRRAAAFAKAAISDWLRQLRQLPDSPDTQRFLSLTSEVLQNLVDEVITGAMRFRLEDKVAEALHHSSNRAGATRSKLADQQVLVASTIINDYIDYLGYSDSDPTQRPKSVMPGQCIFLPPAPIAPDALPTLQPTPMNYSALYILDWFEAFRATTRDNAGHAAGSEITPEQNHRLGQILAVITTSTPSTGFSGA</sequence>
<keyword evidence="1" id="KW-0175">Coiled coil</keyword>
<dbReference type="PIRSF" id="PIRSF034586">
    <property type="entry name" value="Vir_effector_SfrC"/>
    <property type="match status" value="1"/>
</dbReference>
<dbReference type="OrthoDB" id="1060501at2"/>
<evidence type="ECO:0000313" key="2">
    <source>
        <dbReference type="EMBL" id="SIT16822.1"/>
    </source>
</evidence>
<dbReference type="EMBL" id="FTOA01000009">
    <property type="protein sequence ID" value="SIT16822.1"/>
    <property type="molecule type" value="Genomic_DNA"/>
</dbReference>
<gene>
    <name evidence="2" type="ORF">SAMN05421779_10975</name>
</gene>
<evidence type="ECO:0008006" key="4">
    <source>
        <dbReference type="Google" id="ProtNLM"/>
    </source>
</evidence>
<protein>
    <recommendedName>
        <fullName evidence="4">Virulence factor</fullName>
    </recommendedName>
</protein>
<name>A0A1N7Q1W1_9PROT</name>
<organism evidence="2 3">
    <name type="scientific">Insolitispirillum peregrinum</name>
    <dbReference type="NCBI Taxonomy" id="80876"/>
    <lineage>
        <taxon>Bacteria</taxon>
        <taxon>Pseudomonadati</taxon>
        <taxon>Pseudomonadota</taxon>
        <taxon>Alphaproteobacteria</taxon>
        <taxon>Rhodospirillales</taxon>
        <taxon>Novispirillaceae</taxon>
        <taxon>Insolitispirillum</taxon>
    </lineage>
</organism>
<dbReference type="STRING" id="80876.SAMN05421779_10975"/>
<dbReference type="Pfam" id="PF10139">
    <property type="entry name" value="Virul_Fac"/>
    <property type="match status" value="1"/>
</dbReference>
<proteinExistence type="predicted"/>
<accession>A0A1N7Q1W1</accession>
<evidence type="ECO:0000313" key="3">
    <source>
        <dbReference type="Proteomes" id="UP000185678"/>
    </source>
</evidence>
<evidence type="ECO:0000256" key="1">
    <source>
        <dbReference type="SAM" id="Coils"/>
    </source>
</evidence>
<dbReference type="RefSeq" id="WP_076401947.1">
    <property type="nucleotide sequence ID" value="NZ_FTOA01000009.1"/>
</dbReference>
<dbReference type="AlphaFoldDB" id="A0A1N7Q1W1"/>
<reference evidence="2 3" key="1">
    <citation type="submission" date="2017-01" db="EMBL/GenBank/DDBJ databases">
        <authorList>
            <person name="Mah S.A."/>
            <person name="Swanson W.J."/>
            <person name="Moy G.W."/>
            <person name="Vacquier V.D."/>
        </authorList>
    </citation>
    <scope>NUCLEOTIDE SEQUENCE [LARGE SCALE GENOMIC DNA]</scope>
    <source>
        <strain evidence="2 3">DSM 11589</strain>
    </source>
</reference>
<keyword evidence="3" id="KW-1185">Reference proteome</keyword>